<dbReference type="PANTHER" id="PTHR36405:SF1">
    <property type="entry name" value="OS07G0520600 PROTEIN"/>
    <property type="match status" value="1"/>
</dbReference>
<evidence type="ECO:0000256" key="1">
    <source>
        <dbReference type="SAM" id="MobiDB-lite"/>
    </source>
</evidence>
<name>A0A835R2E5_VANPL</name>
<feature type="compositionally biased region" description="Low complexity" evidence="1">
    <location>
        <begin position="71"/>
        <end position="80"/>
    </location>
</feature>
<proteinExistence type="predicted"/>
<evidence type="ECO:0000313" key="2">
    <source>
        <dbReference type="EMBL" id="KAG0478952.1"/>
    </source>
</evidence>
<dbReference type="Proteomes" id="UP000639772">
    <property type="component" value="Chromosome 6"/>
</dbReference>
<reference evidence="2 3" key="1">
    <citation type="journal article" date="2020" name="Nat. Food">
        <title>A phased Vanilla planifolia genome enables genetic improvement of flavour and production.</title>
        <authorList>
            <person name="Hasing T."/>
            <person name="Tang H."/>
            <person name="Brym M."/>
            <person name="Khazi F."/>
            <person name="Huang T."/>
            <person name="Chambers A.H."/>
        </authorList>
    </citation>
    <scope>NUCLEOTIDE SEQUENCE [LARGE SCALE GENOMIC DNA]</scope>
    <source>
        <tissue evidence="2">Leaf</tissue>
    </source>
</reference>
<protein>
    <submittedName>
        <fullName evidence="2">Uncharacterized protein</fullName>
    </submittedName>
</protein>
<feature type="region of interest" description="Disordered" evidence="1">
    <location>
        <begin position="64"/>
        <end position="123"/>
    </location>
</feature>
<sequence length="157" mass="16774">MYQIAEVPKAGGGSVKVGTTGRIGALMSQELECLENSSQTSSSFQKKSVGNPVSLPCVYAPKRTLTRKIPSSESSSSSNSKADPEKLGQRLNQRPSRNLHLAPILSNEATAGRNTSRTKSKKTGNTCMVEVVDIKCNNPMSSRLKKLGFSKLSESVG</sequence>
<evidence type="ECO:0000313" key="3">
    <source>
        <dbReference type="Proteomes" id="UP000639772"/>
    </source>
</evidence>
<dbReference type="AlphaFoldDB" id="A0A835R2E5"/>
<dbReference type="PANTHER" id="PTHR36405">
    <property type="entry name" value="BNAA10G09140D PROTEIN"/>
    <property type="match status" value="1"/>
</dbReference>
<dbReference type="EMBL" id="JADCNM010000006">
    <property type="protein sequence ID" value="KAG0478952.1"/>
    <property type="molecule type" value="Genomic_DNA"/>
</dbReference>
<gene>
    <name evidence="2" type="ORF">HPP92_013671</name>
</gene>
<dbReference type="OrthoDB" id="670923at2759"/>
<comment type="caution">
    <text evidence="2">The sequence shown here is derived from an EMBL/GenBank/DDBJ whole genome shotgun (WGS) entry which is preliminary data.</text>
</comment>
<accession>A0A835R2E5</accession>
<organism evidence="2 3">
    <name type="scientific">Vanilla planifolia</name>
    <name type="common">Vanilla</name>
    <dbReference type="NCBI Taxonomy" id="51239"/>
    <lineage>
        <taxon>Eukaryota</taxon>
        <taxon>Viridiplantae</taxon>
        <taxon>Streptophyta</taxon>
        <taxon>Embryophyta</taxon>
        <taxon>Tracheophyta</taxon>
        <taxon>Spermatophyta</taxon>
        <taxon>Magnoliopsida</taxon>
        <taxon>Liliopsida</taxon>
        <taxon>Asparagales</taxon>
        <taxon>Orchidaceae</taxon>
        <taxon>Vanilloideae</taxon>
        <taxon>Vanilleae</taxon>
        <taxon>Vanilla</taxon>
    </lineage>
</organism>